<gene>
    <name evidence="3" type="ORF">RHGRI_014664</name>
</gene>
<dbReference type="PROSITE" id="PS50088">
    <property type="entry name" value="ANK_REPEAT"/>
    <property type="match status" value="1"/>
</dbReference>
<dbReference type="InterPro" id="IPR036770">
    <property type="entry name" value="Ankyrin_rpt-contain_sf"/>
</dbReference>
<feature type="region of interest" description="Disordered" evidence="2">
    <location>
        <begin position="1"/>
        <end position="64"/>
    </location>
</feature>
<dbReference type="SUPFAM" id="SSF48403">
    <property type="entry name" value="Ankyrin repeat"/>
    <property type="match status" value="1"/>
</dbReference>
<proteinExistence type="predicted"/>
<organism evidence="3 4">
    <name type="scientific">Rhododendron griersonianum</name>
    <dbReference type="NCBI Taxonomy" id="479676"/>
    <lineage>
        <taxon>Eukaryota</taxon>
        <taxon>Viridiplantae</taxon>
        <taxon>Streptophyta</taxon>
        <taxon>Embryophyta</taxon>
        <taxon>Tracheophyta</taxon>
        <taxon>Spermatophyta</taxon>
        <taxon>Magnoliopsida</taxon>
        <taxon>eudicotyledons</taxon>
        <taxon>Gunneridae</taxon>
        <taxon>Pentapetalae</taxon>
        <taxon>asterids</taxon>
        <taxon>Ericales</taxon>
        <taxon>Ericaceae</taxon>
        <taxon>Ericoideae</taxon>
        <taxon>Rhodoreae</taxon>
        <taxon>Rhododendron</taxon>
    </lineage>
</organism>
<dbReference type="Proteomes" id="UP000823749">
    <property type="component" value="Chromosome 5"/>
</dbReference>
<evidence type="ECO:0000313" key="3">
    <source>
        <dbReference type="EMBL" id="KAG5549389.1"/>
    </source>
</evidence>
<keyword evidence="1" id="KW-0040">ANK repeat</keyword>
<evidence type="ECO:0000256" key="2">
    <source>
        <dbReference type="SAM" id="MobiDB-lite"/>
    </source>
</evidence>
<dbReference type="EMBL" id="JACTNZ010000005">
    <property type="protein sequence ID" value="KAG5549389.1"/>
    <property type="molecule type" value="Genomic_DNA"/>
</dbReference>
<feature type="compositionally biased region" description="Basic residues" evidence="2">
    <location>
        <begin position="1"/>
        <end position="12"/>
    </location>
</feature>
<protein>
    <submittedName>
        <fullName evidence="3">Uncharacterized protein</fullName>
    </submittedName>
</protein>
<dbReference type="InterPro" id="IPR002110">
    <property type="entry name" value="Ankyrin_rpt"/>
</dbReference>
<reference evidence="3" key="1">
    <citation type="submission" date="2020-08" db="EMBL/GenBank/DDBJ databases">
        <title>Plant Genome Project.</title>
        <authorList>
            <person name="Zhang R.-G."/>
        </authorList>
    </citation>
    <scope>NUCLEOTIDE SEQUENCE</scope>
    <source>
        <strain evidence="3">WSP0</strain>
        <tissue evidence="3">Leaf</tissue>
    </source>
</reference>
<accession>A0AAV6KAM6</accession>
<keyword evidence="4" id="KW-1185">Reference proteome</keyword>
<sequence>MHGPSPRRRSRQPGRSQNAGLNKNPDLPNVGSAEVDNKGGAKKLVSRNSNDLPNVLVGKSGDTPNLLRYTVEDDKKEGDQTKLDSKRLDVTNVLEDQTGDTPLHYAARYGHKDMVLYLKEVTRVEDILEDYKKGASLLLGITQCELYGEY</sequence>
<name>A0AAV6KAM6_9ERIC</name>
<dbReference type="Gene3D" id="1.25.40.20">
    <property type="entry name" value="Ankyrin repeat-containing domain"/>
    <property type="match status" value="1"/>
</dbReference>
<dbReference type="AlphaFoldDB" id="A0AAV6KAM6"/>
<dbReference type="PROSITE" id="PS50297">
    <property type="entry name" value="ANK_REP_REGION"/>
    <property type="match status" value="1"/>
</dbReference>
<comment type="caution">
    <text evidence="3">The sequence shown here is derived from an EMBL/GenBank/DDBJ whole genome shotgun (WGS) entry which is preliminary data.</text>
</comment>
<evidence type="ECO:0000256" key="1">
    <source>
        <dbReference type="PROSITE-ProRule" id="PRU00023"/>
    </source>
</evidence>
<dbReference type="Pfam" id="PF00023">
    <property type="entry name" value="Ank"/>
    <property type="match status" value="1"/>
</dbReference>
<evidence type="ECO:0000313" key="4">
    <source>
        <dbReference type="Proteomes" id="UP000823749"/>
    </source>
</evidence>
<feature type="repeat" description="ANK" evidence="1">
    <location>
        <begin position="98"/>
        <end position="118"/>
    </location>
</feature>